<dbReference type="EMBL" id="JAAOAR010000916">
    <property type="protein sequence ID" value="KAF5572484.1"/>
    <property type="molecule type" value="Genomic_DNA"/>
</dbReference>
<dbReference type="InterPro" id="IPR045518">
    <property type="entry name" value="2EXR"/>
</dbReference>
<dbReference type="Pfam" id="PF20150">
    <property type="entry name" value="2EXR"/>
    <property type="match status" value="1"/>
</dbReference>
<dbReference type="AlphaFoldDB" id="A0A8H5NNV4"/>
<proteinExistence type="predicted"/>
<name>A0A8H5NNV4_9HYPO</name>
<comment type="caution">
    <text evidence="2">The sequence shown here is derived from an EMBL/GenBank/DDBJ whole genome shotgun (WGS) entry which is preliminary data.</text>
</comment>
<accession>A0A8H5NNV4</accession>
<sequence>MATTFHQFPLLPRELRDEIWYFAIRSHHRGVQIFQAYKSPSYEGHRATSLRNHVLRIYRTSMQPYLFANRLLTPAPTSIEYSRPWYFGAPLRPKGYVGLEGSLDNIVSTYMIDCGLWTACKESRRVIRKHFANPSNNPWGPPERGSVSYCSGSNPFCLSVWPGSDLFILDFGNFFGTNWGPIEVFPGTPESSPCPVESCKEVGIEYDSIRDNDDPRSWHNVMLAIDFLRLLSLKRRLWLVDTNLKRKRGAASSQGSDTTGFYASDRKFVPVPLEKGEDNMNEWEYLNPVAGRNFRASSIYNAHLANQVASGLWTSPGYTAVNHGRSLEDWIGLLGWEDLENS</sequence>
<evidence type="ECO:0000259" key="1">
    <source>
        <dbReference type="Pfam" id="PF20150"/>
    </source>
</evidence>
<dbReference type="Proteomes" id="UP000544095">
    <property type="component" value="Unassembled WGS sequence"/>
</dbReference>
<gene>
    <name evidence="2" type="ORF">FPANT_13043</name>
</gene>
<reference evidence="2 3" key="1">
    <citation type="submission" date="2020-05" db="EMBL/GenBank/DDBJ databases">
        <title>Identification and distribution of gene clusters putatively required for synthesis of sphingolipid metabolism inhibitors in phylogenetically diverse species of the filamentous fungus Fusarium.</title>
        <authorList>
            <person name="Kim H.-S."/>
            <person name="Busman M."/>
            <person name="Brown D.W."/>
            <person name="Divon H."/>
            <person name="Uhlig S."/>
            <person name="Proctor R.H."/>
        </authorList>
    </citation>
    <scope>NUCLEOTIDE SEQUENCE [LARGE SCALE GENOMIC DNA]</scope>
    <source>
        <strain evidence="2 3">NRRL 25211</strain>
    </source>
</reference>
<evidence type="ECO:0000313" key="3">
    <source>
        <dbReference type="Proteomes" id="UP000544095"/>
    </source>
</evidence>
<evidence type="ECO:0000313" key="2">
    <source>
        <dbReference type="EMBL" id="KAF5572484.1"/>
    </source>
</evidence>
<organism evidence="2 3">
    <name type="scientific">Fusarium pseudoanthophilum</name>
    <dbReference type="NCBI Taxonomy" id="48495"/>
    <lineage>
        <taxon>Eukaryota</taxon>
        <taxon>Fungi</taxon>
        <taxon>Dikarya</taxon>
        <taxon>Ascomycota</taxon>
        <taxon>Pezizomycotina</taxon>
        <taxon>Sordariomycetes</taxon>
        <taxon>Hypocreomycetidae</taxon>
        <taxon>Hypocreales</taxon>
        <taxon>Nectriaceae</taxon>
        <taxon>Fusarium</taxon>
        <taxon>Fusarium fujikuroi species complex</taxon>
    </lineage>
</organism>
<feature type="domain" description="2EXR" evidence="1">
    <location>
        <begin position="5"/>
        <end position="134"/>
    </location>
</feature>
<keyword evidence="3" id="KW-1185">Reference proteome</keyword>
<protein>
    <recommendedName>
        <fullName evidence="1">2EXR domain-containing protein</fullName>
    </recommendedName>
</protein>